<dbReference type="InterPro" id="IPR029021">
    <property type="entry name" value="Prot-tyrosine_phosphatase-like"/>
</dbReference>
<dbReference type="RefSeq" id="WP_345210727.1">
    <property type="nucleotide sequence ID" value="NZ_BAABFT010000004.1"/>
</dbReference>
<dbReference type="Gene3D" id="3.90.190.10">
    <property type="entry name" value="Protein tyrosine phosphatase superfamily"/>
    <property type="match status" value="1"/>
</dbReference>
<sequence>MKKAFLLLVIVACVTTVFAQVADSAKRHVILNGAANFRDLGGYKTKSGKTVKWGKVYRSADISKLSEADLAALSARKITYDVDLRGREEAQEAPDKLNPGVDYVLCPAGSDSINIKMRKIMMAPNVNGDSVMINFYSNTNYLADRYTPFFNKLLLVPDDQSLLFHCTAGKDRTGIAAALFLYSLGVPYKTIVADYVATDYYRQADNARSVKAMSAMHIDPSVATSMQSAKKEYLDATFAAINKKYGSVDNFLKNQLKLDDKQLTVLKSKYLE</sequence>
<gene>
    <name evidence="3" type="primary">lipA_1</name>
    <name evidence="3" type="ORF">GCM10023149_18180</name>
</gene>
<dbReference type="PANTHER" id="PTHR31126:SF1">
    <property type="entry name" value="TYROSINE SPECIFIC PROTEIN PHOSPHATASES DOMAIN-CONTAINING PROTEIN"/>
    <property type="match status" value="1"/>
</dbReference>
<accession>A0ABP8G8C6</accession>
<evidence type="ECO:0000313" key="3">
    <source>
        <dbReference type="EMBL" id="GAA4319473.1"/>
    </source>
</evidence>
<dbReference type="InterPro" id="IPR026893">
    <property type="entry name" value="Tyr/Ser_Pase_IphP-type"/>
</dbReference>
<feature type="chain" id="PRO_5046775489" evidence="2">
    <location>
        <begin position="20"/>
        <end position="272"/>
    </location>
</feature>
<dbReference type="InterPro" id="IPR016130">
    <property type="entry name" value="Tyr_Pase_AS"/>
</dbReference>
<dbReference type="Pfam" id="PF13350">
    <property type="entry name" value="Y_phosphatase3"/>
    <property type="match status" value="1"/>
</dbReference>
<dbReference type="SUPFAM" id="SSF52799">
    <property type="entry name" value="(Phosphotyrosine protein) phosphatases II"/>
    <property type="match status" value="1"/>
</dbReference>
<protein>
    <submittedName>
        <fullName evidence="3">Tyrosine/lipid phosphatase LipA</fullName>
    </submittedName>
</protein>
<keyword evidence="2" id="KW-0732">Signal</keyword>
<comment type="caution">
    <text evidence="3">The sequence shown here is derived from an EMBL/GenBank/DDBJ whole genome shotgun (WGS) entry which is preliminary data.</text>
</comment>
<dbReference type="PANTHER" id="PTHR31126">
    <property type="entry name" value="TYROSINE-PROTEIN PHOSPHATASE"/>
    <property type="match status" value="1"/>
</dbReference>
<dbReference type="PROSITE" id="PS00383">
    <property type="entry name" value="TYR_PHOSPHATASE_1"/>
    <property type="match status" value="1"/>
</dbReference>
<keyword evidence="4" id="KW-1185">Reference proteome</keyword>
<evidence type="ECO:0000313" key="4">
    <source>
        <dbReference type="Proteomes" id="UP001500582"/>
    </source>
</evidence>
<proteinExistence type="inferred from homology"/>
<evidence type="ECO:0000256" key="1">
    <source>
        <dbReference type="ARBA" id="ARBA00009580"/>
    </source>
</evidence>
<feature type="signal peptide" evidence="2">
    <location>
        <begin position="1"/>
        <end position="19"/>
    </location>
</feature>
<reference evidence="4" key="1">
    <citation type="journal article" date="2019" name="Int. J. Syst. Evol. Microbiol.">
        <title>The Global Catalogue of Microorganisms (GCM) 10K type strain sequencing project: providing services to taxonomists for standard genome sequencing and annotation.</title>
        <authorList>
            <consortium name="The Broad Institute Genomics Platform"/>
            <consortium name="The Broad Institute Genome Sequencing Center for Infectious Disease"/>
            <person name="Wu L."/>
            <person name="Ma J."/>
        </authorList>
    </citation>
    <scope>NUCLEOTIDE SEQUENCE [LARGE SCALE GENOMIC DNA]</scope>
    <source>
        <strain evidence="4">JCM 17705</strain>
    </source>
</reference>
<dbReference type="EMBL" id="BAABFT010000004">
    <property type="protein sequence ID" value="GAA4319473.1"/>
    <property type="molecule type" value="Genomic_DNA"/>
</dbReference>
<evidence type="ECO:0000256" key="2">
    <source>
        <dbReference type="SAM" id="SignalP"/>
    </source>
</evidence>
<organism evidence="3 4">
    <name type="scientific">Mucilaginibacter gynuensis</name>
    <dbReference type="NCBI Taxonomy" id="1302236"/>
    <lineage>
        <taxon>Bacteria</taxon>
        <taxon>Pseudomonadati</taxon>
        <taxon>Bacteroidota</taxon>
        <taxon>Sphingobacteriia</taxon>
        <taxon>Sphingobacteriales</taxon>
        <taxon>Sphingobacteriaceae</taxon>
        <taxon>Mucilaginibacter</taxon>
    </lineage>
</organism>
<dbReference type="Proteomes" id="UP001500582">
    <property type="component" value="Unassembled WGS sequence"/>
</dbReference>
<name>A0ABP8G8C6_9SPHI</name>
<comment type="similarity">
    <text evidence="1">Belongs to the protein-tyrosine phosphatase family.</text>
</comment>